<reference evidence="1 2" key="1">
    <citation type="submission" date="2010-08" db="EMBL/GenBank/DDBJ databases">
        <title>The draft genome of Desulfovibrio fructosovorans JJ.</title>
        <authorList>
            <consortium name="US DOE Joint Genome Institute (JGI-PGF)"/>
            <person name="Lucas S."/>
            <person name="Copeland A."/>
            <person name="Lapidus A."/>
            <person name="Cheng J.-F."/>
            <person name="Bruce D."/>
            <person name="Goodwin L."/>
            <person name="Pitluck S."/>
            <person name="Land M.L."/>
            <person name="Hauser L."/>
            <person name="Chang Y.-J."/>
            <person name="Jeffries C."/>
            <person name="Wall J.D."/>
            <person name="Stahl D.A."/>
            <person name="Arkin A.P."/>
            <person name="Dehal P."/>
            <person name="Stolyar S.M."/>
            <person name="Hazen T.C."/>
            <person name="Woyke T.J."/>
        </authorList>
    </citation>
    <scope>NUCLEOTIDE SEQUENCE [LARGE SCALE GENOMIC DNA]</scope>
    <source>
        <strain evidence="1 2">JJ</strain>
    </source>
</reference>
<accession>E1JVF4</accession>
<dbReference type="RefSeq" id="WP_005992777.1">
    <property type="nucleotide sequence ID" value="NZ_AECZ01000008.1"/>
</dbReference>
<dbReference type="AlphaFoldDB" id="E1JVF4"/>
<dbReference type="EMBL" id="AECZ01000008">
    <property type="protein sequence ID" value="EFL51748.1"/>
    <property type="molecule type" value="Genomic_DNA"/>
</dbReference>
<evidence type="ECO:0000313" key="1">
    <source>
        <dbReference type="EMBL" id="EFL51748.1"/>
    </source>
</evidence>
<proteinExistence type="predicted"/>
<keyword evidence="2" id="KW-1185">Reference proteome</keyword>
<gene>
    <name evidence="1" type="ORF">DesfrDRAFT_1603</name>
</gene>
<sequence>MRLGSSVRRVAGVHCGTRRIDPQAGPDATAAFRQHFFRRMLAFPHCSYYCIHEIQKKYTLLLAFISLDAIASQ</sequence>
<organism evidence="1 2">
    <name type="scientific">Solidesulfovibrio fructosivorans JJ]</name>
    <dbReference type="NCBI Taxonomy" id="596151"/>
    <lineage>
        <taxon>Bacteria</taxon>
        <taxon>Pseudomonadati</taxon>
        <taxon>Thermodesulfobacteriota</taxon>
        <taxon>Desulfovibrionia</taxon>
        <taxon>Desulfovibrionales</taxon>
        <taxon>Desulfovibrionaceae</taxon>
        <taxon>Solidesulfovibrio</taxon>
    </lineage>
</organism>
<evidence type="ECO:0000313" key="2">
    <source>
        <dbReference type="Proteomes" id="UP000006250"/>
    </source>
</evidence>
<comment type="caution">
    <text evidence="1">The sequence shown here is derived from an EMBL/GenBank/DDBJ whole genome shotgun (WGS) entry which is preliminary data.</text>
</comment>
<dbReference type="Proteomes" id="UP000006250">
    <property type="component" value="Unassembled WGS sequence"/>
</dbReference>
<name>E1JVF4_SOLFR</name>
<protein>
    <submittedName>
        <fullName evidence="1">Uncharacterized protein</fullName>
    </submittedName>
</protein>